<keyword evidence="3" id="KW-1185">Reference proteome</keyword>
<reference evidence="2 3" key="2">
    <citation type="journal article" date="2017" name="Sci. Rep.">
        <title>Ant-infecting Ophiocordyceps genomes reveal a high diversity of potential behavioral manipulation genes and a possible major role for enterotoxins.</title>
        <authorList>
            <person name="de Bekker C."/>
            <person name="Ohm R.A."/>
            <person name="Evans H.C."/>
            <person name="Brachmann A."/>
            <person name="Hughes D.P."/>
        </authorList>
    </citation>
    <scope>NUCLEOTIDE SEQUENCE [LARGE SCALE GENOMIC DNA]</scope>
    <source>
        <strain evidence="2 3">SC16a</strain>
    </source>
</reference>
<proteinExistence type="predicted"/>
<gene>
    <name evidence="2" type="ORF">XA68_16388</name>
</gene>
<dbReference type="EMBL" id="LAZP02000560">
    <property type="protein sequence ID" value="PFH56528.1"/>
    <property type="molecule type" value="Genomic_DNA"/>
</dbReference>
<comment type="caution">
    <text evidence="2">The sequence shown here is derived from an EMBL/GenBank/DDBJ whole genome shotgun (WGS) entry which is preliminary data.</text>
</comment>
<evidence type="ECO:0000313" key="2">
    <source>
        <dbReference type="EMBL" id="PFH56528.1"/>
    </source>
</evidence>
<feature type="signal peptide" evidence="1">
    <location>
        <begin position="1"/>
        <end position="21"/>
    </location>
</feature>
<dbReference type="Proteomes" id="UP000037136">
    <property type="component" value="Unassembled WGS sequence"/>
</dbReference>
<evidence type="ECO:0000313" key="3">
    <source>
        <dbReference type="Proteomes" id="UP000037136"/>
    </source>
</evidence>
<sequence>MLSRFPAVAVVLGILCSPGASQWLLSGEREIIGQVSWELASAYLHHKTLTDSENFKGSQIGKAPYLTAGYDGDWIGPKGSV</sequence>
<protein>
    <submittedName>
        <fullName evidence="2">Uncharacterized protein</fullName>
    </submittedName>
</protein>
<evidence type="ECO:0000256" key="1">
    <source>
        <dbReference type="SAM" id="SignalP"/>
    </source>
</evidence>
<reference evidence="2 3" key="1">
    <citation type="journal article" date="2015" name="BMC Genomics">
        <title>Gene expression during zombie ant biting behavior reflects the complexity underlying fungal parasitic behavioral manipulation.</title>
        <authorList>
            <person name="de Bekker C."/>
            <person name="Ohm R.A."/>
            <person name="Loreto R.G."/>
            <person name="Sebastian A."/>
            <person name="Albert I."/>
            <person name="Merrow M."/>
            <person name="Brachmann A."/>
            <person name="Hughes D.P."/>
        </authorList>
    </citation>
    <scope>NUCLEOTIDE SEQUENCE [LARGE SCALE GENOMIC DNA]</scope>
    <source>
        <strain evidence="2 3">SC16a</strain>
    </source>
</reference>
<organism evidence="2 3">
    <name type="scientific">Ophiocordyceps unilateralis</name>
    <name type="common">Zombie-ant fungus</name>
    <name type="synonym">Torrubia unilateralis</name>
    <dbReference type="NCBI Taxonomy" id="268505"/>
    <lineage>
        <taxon>Eukaryota</taxon>
        <taxon>Fungi</taxon>
        <taxon>Dikarya</taxon>
        <taxon>Ascomycota</taxon>
        <taxon>Pezizomycotina</taxon>
        <taxon>Sordariomycetes</taxon>
        <taxon>Hypocreomycetidae</taxon>
        <taxon>Hypocreales</taxon>
        <taxon>Ophiocordycipitaceae</taxon>
        <taxon>Ophiocordyceps</taxon>
    </lineage>
</organism>
<name>A0A2A9P5A8_OPHUN</name>
<accession>A0A2A9P5A8</accession>
<dbReference type="AlphaFoldDB" id="A0A2A9P5A8"/>
<keyword evidence="1" id="KW-0732">Signal</keyword>
<feature type="chain" id="PRO_5012473620" evidence="1">
    <location>
        <begin position="22"/>
        <end position="81"/>
    </location>
</feature>